<evidence type="ECO:0000256" key="1">
    <source>
        <dbReference type="SAM" id="SignalP"/>
    </source>
</evidence>
<organism evidence="2 3">
    <name type="scientific">Forsythia ovata</name>
    <dbReference type="NCBI Taxonomy" id="205694"/>
    <lineage>
        <taxon>Eukaryota</taxon>
        <taxon>Viridiplantae</taxon>
        <taxon>Streptophyta</taxon>
        <taxon>Embryophyta</taxon>
        <taxon>Tracheophyta</taxon>
        <taxon>Spermatophyta</taxon>
        <taxon>Magnoliopsida</taxon>
        <taxon>eudicotyledons</taxon>
        <taxon>Gunneridae</taxon>
        <taxon>Pentapetalae</taxon>
        <taxon>asterids</taxon>
        <taxon>lamiids</taxon>
        <taxon>Lamiales</taxon>
        <taxon>Oleaceae</taxon>
        <taxon>Forsythieae</taxon>
        <taxon>Forsythia</taxon>
    </lineage>
</organism>
<dbReference type="PANTHER" id="PTHR34935:SF3">
    <property type="entry name" value="PROTEIN TIC110, CHLOROPLASTIC"/>
    <property type="match status" value="1"/>
</dbReference>
<dbReference type="Pfam" id="PF16940">
    <property type="entry name" value="Tic110"/>
    <property type="match status" value="1"/>
</dbReference>
<accession>A0ABD1RNK6</accession>
<dbReference type="PANTHER" id="PTHR34935">
    <property type="entry name" value="PROTEIN TIC110, CHLOROPLASTIC"/>
    <property type="match status" value="1"/>
</dbReference>
<dbReference type="EMBL" id="JBFOLJ010000012">
    <property type="protein sequence ID" value="KAL2489975.1"/>
    <property type="molecule type" value="Genomic_DNA"/>
</dbReference>
<dbReference type="AlphaFoldDB" id="A0ABD1RNK6"/>
<keyword evidence="3" id="KW-1185">Reference proteome</keyword>
<sequence length="113" mass="11404">MSSPIRIAGSALIFAVAVAAGYGLGSRFGGSCNAGLGGAVSLGDVGVSAAYVLNSCVPEVAAANLHNSVVAGGASFIGNLVYLGDRLAVEIYNPNQDFSKTVLHCQQFHFEVG</sequence>
<feature type="signal peptide" evidence="1">
    <location>
        <begin position="1"/>
        <end position="19"/>
    </location>
</feature>
<reference evidence="3" key="1">
    <citation type="submission" date="2024-07" db="EMBL/GenBank/DDBJ databases">
        <title>Two chromosome-level genome assemblies of Korean endemic species Abeliophyllum distichum and Forsythia ovata (Oleaceae).</title>
        <authorList>
            <person name="Jang H."/>
        </authorList>
    </citation>
    <scope>NUCLEOTIDE SEQUENCE [LARGE SCALE GENOMIC DNA]</scope>
</reference>
<keyword evidence="1" id="KW-0732">Signal</keyword>
<dbReference type="InterPro" id="IPR031610">
    <property type="entry name" value="TIC110"/>
</dbReference>
<gene>
    <name evidence="2" type="ORF">Fot_43267</name>
</gene>
<dbReference type="Proteomes" id="UP001604277">
    <property type="component" value="Unassembled WGS sequence"/>
</dbReference>
<feature type="chain" id="PRO_5044752837" evidence="1">
    <location>
        <begin position="20"/>
        <end position="113"/>
    </location>
</feature>
<proteinExistence type="predicted"/>
<evidence type="ECO:0000313" key="2">
    <source>
        <dbReference type="EMBL" id="KAL2489975.1"/>
    </source>
</evidence>
<comment type="caution">
    <text evidence="2">The sequence shown here is derived from an EMBL/GenBank/DDBJ whole genome shotgun (WGS) entry which is preliminary data.</text>
</comment>
<protein>
    <submittedName>
        <fullName evidence="2">Protein TIC</fullName>
    </submittedName>
</protein>
<name>A0ABD1RNK6_9LAMI</name>
<evidence type="ECO:0000313" key="3">
    <source>
        <dbReference type="Proteomes" id="UP001604277"/>
    </source>
</evidence>